<feature type="domain" description="CGGC" evidence="1">
    <location>
        <begin position="2"/>
        <end position="107"/>
    </location>
</feature>
<sequence length="108" mass="12574">MGIAIMSCRKLINKCTGTGCFRSYYENIDSFSIYKEKNDILMSFFYCIGCKETVYEDENWKHKIKQLKNSGVDTIHIARCIEVECDDYSKHEKVLIKEGFNVVKGTHK</sequence>
<name>A0A174FYI3_9CLOT</name>
<proteinExistence type="predicted"/>
<dbReference type="Pfam" id="PF08821">
    <property type="entry name" value="CGGC"/>
    <property type="match status" value="1"/>
</dbReference>
<dbReference type="AlphaFoldDB" id="A0A174FYI3"/>
<evidence type="ECO:0000313" key="2">
    <source>
        <dbReference type="EMBL" id="CUO55283.1"/>
    </source>
</evidence>
<reference evidence="2 3" key="1">
    <citation type="submission" date="2015-09" db="EMBL/GenBank/DDBJ databases">
        <authorList>
            <consortium name="Pathogen Informatics"/>
        </authorList>
    </citation>
    <scope>NUCLEOTIDE SEQUENCE [LARGE SCALE GENOMIC DNA]</scope>
    <source>
        <strain evidence="2 3">2789STDY5834855</strain>
    </source>
</reference>
<dbReference type="InterPro" id="IPR014925">
    <property type="entry name" value="CGGC_dom"/>
</dbReference>
<dbReference type="Proteomes" id="UP000095558">
    <property type="component" value="Unassembled WGS sequence"/>
</dbReference>
<accession>A0A174FYI3</accession>
<organism evidence="2 3">
    <name type="scientific">Clostridium disporicum</name>
    <dbReference type="NCBI Taxonomy" id="84024"/>
    <lineage>
        <taxon>Bacteria</taxon>
        <taxon>Bacillati</taxon>
        <taxon>Bacillota</taxon>
        <taxon>Clostridia</taxon>
        <taxon>Eubacteriales</taxon>
        <taxon>Clostridiaceae</taxon>
        <taxon>Clostridium</taxon>
    </lineage>
</organism>
<dbReference type="SMART" id="SM01078">
    <property type="entry name" value="CGGC"/>
    <property type="match status" value="1"/>
</dbReference>
<dbReference type="RefSeq" id="WP_055277343.1">
    <property type="nucleotide sequence ID" value="NZ_CYZV01000030.1"/>
</dbReference>
<evidence type="ECO:0000313" key="3">
    <source>
        <dbReference type="Proteomes" id="UP000095558"/>
    </source>
</evidence>
<gene>
    <name evidence="2" type="ORF">ERS852470_02676</name>
</gene>
<dbReference type="OrthoDB" id="1682132at2"/>
<dbReference type="EMBL" id="CYZV01000030">
    <property type="protein sequence ID" value="CUO55283.1"/>
    <property type="molecule type" value="Genomic_DNA"/>
</dbReference>
<evidence type="ECO:0000259" key="1">
    <source>
        <dbReference type="SMART" id="SM01078"/>
    </source>
</evidence>
<protein>
    <submittedName>
        <fullName evidence="2">CGGC domain-containing protein</fullName>
    </submittedName>
</protein>